<sequence>MALGQEKVTTRGKAVRNSVAAELPKLDSYTETTENGKRKAEDGSASEPGKKAKRRGIKAIRNVRQRTNDNRVSPLSQHNEAAIDSAYQDMEPGDVKSLYTRCMQHIIYPTRCRSDNVGFAVKKSRKTTRNPPMARQIDQAKLPEYTGRFSLVPSTLKAYITAAKPDYNEHDPKTWQVFTMQQLRQYLGQFRDYTGYQLLLPYVAYDREAVGLCVLQHPDEEIQVQRADGVLVTRSMYFHHFPFVYNKHHAKRVISSTCMRTTTSRGLLVSLSDPAAEENKYLRRELAEAKEKLHEAKNHADAAEQTEDSIKRALREELAAEVRHREEVEHARNAEKEEYIEEQRDQHIQHQLTKDQLISAKFKHQNALEQAHIADRRAGEAEAVLTRRDEELYTARVKLNEQHQRAKTAEDMLATQAKGMQVIKEEAAAAKEEIITLRAQISKIRDEMKKAREFRTNKRKAFSDADSLANKRIKTEK</sequence>
<feature type="coiled-coil region" evidence="1">
    <location>
        <begin position="279"/>
        <end position="345"/>
    </location>
</feature>
<keyword evidence="1" id="KW-0175">Coiled coil</keyword>
<reference evidence="3" key="1">
    <citation type="journal article" date="2020" name="Stud. Mycol.">
        <title>101 Dothideomycetes genomes: a test case for predicting lifestyles and emergence of pathogens.</title>
        <authorList>
            <person name="Haridas S."/>
            <person name="Albert R."/>
            <person name="Binder M."/>
            <person name="Bloem J."/>
            <person name="Labutti K."/>
            <person name="Salamov A."/>
            <person name="Andreopoulos B."/>
            <person name="Baker S."/>
            <person name="Barry K."/>
            <person name="Bills G."/>
            <person name="Bluhm B."/>
            <person name="Cannon C."/>
            <person name="Castanera R."/>
            <person name="Culley D."/>
            <person name="Daum C."/>
            <person name="Ezra D."/>
            <person name="Gonzalez J."/>
            <person name="Henrissat B."/>
            <person name="Kuo A."/>
            <person name="Liang C."/>
            <person name="Lipzen A."/>
            <person name="Lutzoni F."/>
            <person name="Magnuson J."/>
            <person name="Mondo S."/>
            <person name="Nolan M."/>
            <person name="Ohm R."/>
            <person name="Pangilinan J."/>
            <person name="Park H.-J."/>
            <person name="Ramirez L."/>
            <person name="Alfaro M."/>
            <person name="Sun H."/>
            <person name="Tritt A."/>
            <person name="Yoshinaga Y."/>
            <person name="Zwiers L.-H."/>
            <person name="Turgeon B."/>
            <person name="Goodwin S."/>
            <person name="Spatafora J."/>
            <person name="Crous P."/>
            <person name="Grigoriev I."/>
        </authorList>
    </citation>
    <scope>NUCLEOTIDE SEQUENCE</scope>
    <source>
        <strain evidence="3">CBS 113818</strain>
    </source>
</reference>
<dbReference type="AlphaFoldDB" id="A0A6A7ACQ9"/>
<dbReference type="Proteomes" id="UP000799424">
    <property type="component" value="Unassembled WGS sequence"/>
</dbReference>
<dbReference type="OrthoDB" id="3787024at2759"/>
<accession>A0A6A7ACQ9</accession>
<proteinExistence type="predicted"/>
<gene>
    <name evidence="3" type="ORF">CC86DRAFT_378750</name>
</gene>
<evidence type="ECO:0000256" key="1">
    <source>
        <dbReference type="SAM" id="Coils"/>
    </source>
</evidence>
<feature type="region of interest" description="Disordered" evidence="2">
    <location>
        <begin position="458"/>
        <end position="477"/>
    </location>
</feature>
<feature type="coiled-coil region" evidence="1">
    <location>
        <begin position="420"/>
        <end position="447"/>
    </location>
</feature>
<name>A0A6A7ACQ9_9PLEO</name>
<keyword evidence="4" id="KW-1185">Reference proteome</keyword>
<evidence type="ECO:0000313" key="3">
    <source>
        <dbReference type="EMBL" id="KAF2830457.1"/>
    </source>
</evidence>
<evidence type="ECO:0000313" key="4">
    <source>
        <dbReference type="Proteomes" id="UP000799424"/>
    </source>
</evidence>
<organism evidence="3 4">
    <name type="scientific">Ophiobolus disseminans</name>
    <dbReference type="NCBI Taxonomy" id="1469910"/>
    <lineage>
        <taxon>Eukaryota</taxon>
        <taxon>Fungi</taxon>
        <taxon>Dikarya</taxon>
        <taxon>Ascomycota</taxon>
        <taxon>Pezizomycotina</taxon>
        <taxon>Dothideomycetes</taxon>
        <taxon>Pleosporomycetidae</taxon>
        <taxon>Pleosporales</taxon>
        <taxon>Pleosporineae</taxon>
        <taxon>Phaeosphaeriaceae</taxon>
        <taxon>Ophiobolus</taxon>
    </lineage>
</organism>
<dbReference type="EMBL" id="MU006219">
    <property type="protein sequence ID" value="KAF2830457.1"/>
    <property type="molecule type" value="Genomic_DNA"/>
</dbReference>
<protein>
    <submittedName>
        <fullName evidence="3">Uncharacterized protein</fullName>
    </submittedName>
</protein>
<feature type="region of interest" description="Disordered" evidence="2">
    <location>
        <begin position="1"/>
        <end position="56"/>
    </location>
</feature>
<evidence type="ECO:0000256" key="2">
    <source>
        <dbReference type="SAM" id="MobiDB-lite"/>
    </source>
</evidence>